<organism evidence="1 2">
    <name type="scientific">Neisseria lactamica ATCC 23970</name>
    <dbReference type="NCBI Taxonomy" id="546265"/>
    <lineage>
        <taxon>Bacteria</taxon>
        <taxon>Pseudomonadati</taxon>
        <taxon>Pseudomonadota</taxon>
        <taxon>Betaproteobacteria</taxon>
        <taxon>Neisseriales</taxon>
        <taxon>Neisseriaceae</taxon>
        <taxon>Neisseria</taxon>
    </lineage>
</organism>
<sequence>MPVRCPSVTRLPSGKTADSVPPLKRLAVKLAIARIKNIPSAVIFPGSRLRAHSVRGGTLCAVLCRNAP</sequence>
<evidence type="ECO:0000313" key="1">
    <source>
        <dbReference type="EMBL" id="EEZ74670.1"/>
    </source>
</evidence>
<proteinExistence type="predicted"/>
<gene>
    <name evidence="1" type="ORF">NEILACOT_05317</name>
</gene>
<protein>
    <submittedName>
        <fullName evidence="1">Uncharacterized protein</fullName>
    </submittedName>
</protein>
<dbReference type="AlphaFoldDB" id="D0WCN5"/>
<evidence type="ECO:0000313" key="2">
    <source>
        <dbReference type="Proteomes" id="UP000003843"/>
    </source>
</evidence>
<dbReference type="EMBL" id="ACEQ02000034">
    <property type="protein sequence ID" value="EEZ74670.1"/>
    <property type="molecule type" value="Genomic_DNA"/>
</dbReference>
<name>D0WCN5_NEILA</name>
<accession>D0WCN5</accession>
<reference evidence="1 2" key="1">
    <citation type="submission" date="2009-10" db="EMBL/GenBank/DDBJ databases">
        <authorList>
            <person name="Weinstock G."/>
            <person name="Sodergren E."/>
            <person name="Clifton S."/>
            <person name="Fulton L."/>
            <person name="Fulton B."/>
            <person name="Courtney L."/>
            <person name="Fronick C."/>
            <person name="Harrison M."/>
            <person name="Strong C."/>
            <person name="Farmer C."/>
            <person name="Delahaunty K."/>
            <person name="Markovic C."/>
            <person name="Hall O."/>
            <person name="Minx P."/>
            <person name="Tomlinson C."/>
            <person name="Mitreva M."/>
            <person name="Nelson J."/>
            <person name="Hou S."/>
            <person name="Wollam A."/>
            <person name="Pepin K.H."/>
            <person name="Johnson M."/>
            <person name="Bhonagiri V."/>
            <person name="Nash W.E."/>
            <person name="Warren W."/>
            <person name="Chinwalla A."/>
            <person name="Mardis E.R."/>
            <person name="Wilson R.K."/>
        </authorList>
    </citation>
    <scope>NUCLEOTIDE SEQUENCE [LARGE SCALE GENOMIC DNA]</scope>
    <source>
        <strain evidence="1 2">ATCC 23970</strain>
    </source>
</reference>
<dbReference type="Proteomes" id="UP000003843">
    <property type="component" value="Unassembled WGS sequence"/>
</dbReference>
<comment type="caution">
    <text evidence="1">The sequence shown here is derived from an EMBL/GenBank/DDBJ whole genome shotgun (WGS) entry which is preliminary data.</text>
</comment>